<feature type="region of interest" description="Disordered" evidence="1">
    <location>
        <begin position="239"/>
        <end position="274"/>
    </location>
</feature>
<evidence type="ECO:0000313" key="2">
    <source>
        <dbReference type="EMBL" id="KAK2944720.1"/>
    </source>
</evidence>
<proteinExistence type="predicted"/>
<reference evidence="2 3" key="1">
    <citation type="journal article" date="2022" name="bioRxiv">
        <title>Genomics of Preaxostyla Flagellates Illuminates Evolutionary Transitions and the Path Towards Mitochondrial Loss.</title>
        <authorList>
            <person name="Novak L.V.F."/>
            <person name="Treitli S.C."/>
            <person name="Pyrih J."/>
            <person name="Halakuc P."/>
            <person name="Pipaliya S.V."/>
            <person name="Vacek V."/>
            <person name="Brzon O."/>
            <person name="Soukal P."/>
            <person name="Eme L."/>
            <person name="Dacks J.B."/>
            <person name="Karnkowska A."/>
            <person name="Elias M."/>
            <person name="Hampl V."/>
        </authorList>
    </citation>
    <scope>NUCLEOTIDE SEQUENCE [LARGE SCALE GENOMIC DNA]</scope>
    <source>
        <strain evidence="2">NAU3</strain>
        <tissue evidence="2">Gut</tissue>
    </source>
</reference>
<dbReference type="EMBL" id="JARBJD010000287">
    <property type="protein sequence ID" value="KAK2944720.1"/>
    <property type="molecule type" value="Genomic_DNA"/>
</dbReference>
<gene>
    <name evidence="2" type="ORF">BLNAU_20356</name>
</gene>
<evidence type="ECO:0000313" key="3">
    <source>
        <dbReference type="Proteomes" id="UP001281761"/>
    </source>
</evidence>
<protein>
    <submittedName>
        <fullName evidence="2">Uncharacterized protein</fullName>
    </submittedName>
</protein>
<sequence length="498" mass="56766">MQNDLQSGIDHAIQDMVACDGISLSTASGDRMRNVVVEAIKLGQKRSLARPESLYVHHSRKTITKAITERSNTLFSTQFSSPLYRLTSLAIDSGTTAHKSYNVFVVLNSQEDSPPLLYNLDQNRHTNEILAASIGSTIDTLSQLKTLVQSIVTDGYRGFSSGLCGLSRIRHLQNGAAQSMHLWRIFFRDALTTMLKPSQNYQFPSSHHPPITQTFIDLTEETRPTRRRCLQKMAIAVQRMNDDDETEDSEEWRVDPDYSQKKDVPRSRQYQESQTKIETEIIDVEDDGQSHHAQDHIGPAQYEETMQIDLDDTTIADDGITPAENGSPMGMNSVLLSIQNRQWKVEIYHMLREMLRESLSIQDGATISKLVSIYAGWLEGRQRFPYDHSLNESCYDFWRENARINEFNSILFSQNETLLNAKLIAQFSLFACALQVTPASEASCEREIGRMRRTIGTTRYHTKPELLLAIHRIGLHKRLEKAQDKNDRRKEPDDSQVN</sequence>
<dbReference type="Proteomes" id="UP001281761">
    <property type="component" value="Unassembled WGS sequence"/>
</dbReference>
<feature type="compositionally biased region" description="Basic and acidic residues" evidence="1">
    <location>
        <begin position="251"/>
        <end position="266"/>
    </location>
</feature>
<accession>A0ABQ9WYY3</accession>
<organism evidence="2 3">
    <name type="scientific">Blattamonas nauphoetae</name>
    <dbReference type="NCBI Taxonomy" id="2049346"/>
    <lineage>
        <taxon>Eukaryota</taxon>
        <taxon>Metamonada</taxon>
        <taxon>Preaxostyla</taxon>
        <taxon>Oxymonadida</taxon>
        <taxon>Blattamonas</taxon>
    </lineage>
</organism>
<comment type="caution">
    <text evidence="2">The sequence shown here is derived from an EMBL/GenBank/DDBJ whole genome shotgun (WGS) entry which is preliminary data.</text>
</comment>
<name>A0ABQ9WYY3_9EUKA</name>
<keyword evidence="3" id="KW-1185">Reference proteome</keyword>
<evidence type="ECO:0000256" key="1">
    <source>
        <dbReference type="SAM" id="MobiDB-lite"/>
    </source>
</evidence>